<dbReference type="AlphaFoldDB" id="A0A165QLY0"/>
<keyword evidence="10" id="KW-1185">Reference proteome</keyword>
<dbReference type="InterPro" id="IPR036286">
    <property type="entry name" value="LexA/Signal_pep-like_sf"/>
</dbReference>
<reference evidence="9 10" key="1">
    <citation type="journal article" date="2016" name="Mol. Biol. Evol.">
        <title>Comparative Genomics of Early-Diverging Mushroom-Forming Fungi Provides Insights into the Origins of Lignocellulose Decay Capabilities.</title>
        <authorList>
            <person name="Nagy L.G."/>
            <person name="Riley R."/>
            <person name="Tritt A."/>
            <person name="Adam C."/>
            <person name="Daum C."/>
            <person name="Floudas D."/>
            <person name="Sun H."/>
            <person name="Yadav J.S."/>
            <person name="Pangilinan J."/>
            <person name="Larsson K.H."/>
            <person name="Matsuura K."/>
            <person name="Barry K."/>
            <person name="Labutti K."/>
            <person name="Kuo R."/>
            <person name="Ohm R.A."/>
            <person name="Bhattacharya S.S."/>
            <person name="Shirouzu T."/>
            <person name="Yoshinaga Y."/>
            <person name="Martin F.M."/>
            <person name="Grigoriev I.V."/>
            <person name="Hibbett D.S."/>
        </authorList>
    </citation>
    <scope>NUCLEOTIDE SEQUENCE [LARGE SCALE GENOMIC DNA]</scope>
    <source>
        <strain evidence="9 10">HHB12029</strain>
    </source>
</reference>
<dbReference type="PANTHER" id="PTHR12383:SF16">
    <property type="entry name" value="MITOCHONDRIAL INNER MEMBRANE PROTEASE SUBUNIT 1"/>
    <property type="match status" value="1"/>
</dbReference>
<dbReference type="InterPro" id="IPR000223">
    <property type="entry name" value="Pept_S26A_signal_pept_1"/>
</dbReference>
<keyword evidence="3" id="KW-0378">Hydrolase</keyword>
<dbReference type="PROSITE" id="PS00760">
    <property type="entry name" value="SPASE_I_2"/>
    <property type="match status" value="1"/>
</dbReference>
<dbReference type="GO" id="GO:0004252">
    <property type="term" value="F:serine-type endopeptidase activity"/>
    <property type="evidence" value="ECO:0007669"/>
    <property type="project" value="InterPro"/>
</dbReference>
<evidence type="ECO:0000313" key="10">
    <source>
        <dbReference type="Proteomes" id="UP000077266"/>
    </source>
</evidence>
<comment type="similarity">
    <text evidence="6">Belongs to the peptidase S26 family. IMP1 subfamily.</text>
</comment>
<evidence type="ECO:0000256" key="2">
    <source>
        <dbReference type="ARBA" id="ARBA00022792"/>
    </source>
</evidence>
<dbReference type="GO" id="GO:0042720">
    <property type="term" value="C:mitochondrial inner membrane peptidase complex"/>
    <property type="evidence" value="ECO:0007669"/>
    <property type="project" value="TreeGrafter"/>
</dbReference>
<sequence>MASRLRQYGPHAWTFVKNSIKWTAGFWVFSEVVGGPVMCGGWSMYPSMPHTAEWYLEDRLTLRRYGAAGLRRGDIVTAAKPTDSIWVAKRIIGLPGDVVLIDPLDVARGHFLVPKGHVWLAGDNASNSNDSRNYGPVPIGLLKGHLRAQLTDTSASWWLWPVSGIKLYRNPMKSVLEVDQYGRMR</sequence>
<feature type="active site" evidence="7">
    <location>
        <position position="43"/>
    </location>
</feature>
<feature type="domain" description="Peptidase S26" evidence="8">
    <location>
        <begin position="107"/>
        <end position="146"/>
    </location>
</feature>
<proteinExistence type="inferred from homology"/>
<evidence type="ECO:0000256" key="4">
    <source>
        <dbReference type="ARBA" id="ARBA00023128"/>
    </source>
</evidence>
<dbReference type="InterPro" id="IPR019533">
    <property type="entry name" value="Peptidase_S26"/>
</dbReference>
<keyword evidence="5" id="KW-0472">Membrane</keyword>
<dbReference type="PRINTS" id="PR00727">
    <property type="entry name" value="LEADERPTASE"/>
</dbReference>
<evidence type="ECO:0000256" key="7">
    <source>
        <dbReference type="PIRSR" id="PIRSR600223-1"/>
    </source>
</evidence>
<evidence type="ECO:0000256" key="3">
    <source>
        <dbReference type="ARBA" id="ARBA00022801"/>
    </source>
</evidence>
<accession>A0A165QLY0</accession>
<feature type="domain" description="Peptidase S26" evidence="8">
    <location>
        <begin position="27"/>
        <end position="101"/>
    </location>
</feature>
<keyword evidence="2" id="KW-0999">Mitochondrion inner membrane</keyword>
<dbReference type="OrthoDB" id="308440at2759"/>
<dbReference type="InterPro" id="IPR019757">
    <property type="entry name" value="Pept_S26A_signal_pept_1_Lys-AS"/>
</dbReference>
<protein>
    <submittedName>
        <fullName evidence="9">LexA/Signal peptidase</fullName>
    </submittedName>
</protein>
<feature type="active site" evidence="7">
    <location>
        <position position="89"/>
    </location>
</feature>
<dbReference type="Pfam" id="PF10502">
    <property type="entry name" value="Peptidase_S26"/>
    <property type="match status" value="2"/>
</dbReference>
<dbReference type="SUPFAM" id="SSF51306">
    <property type="entry name" value="LexA/Signal peptidase"/>
    <property type="match status" value="1"/>
</dbReference>
<organism evidence="9 10">
    <name type="scientific">Exidia glandulosa HHB12029</name>
    <dbReference type="NCBI Taxonomy" id="1314781"/>
    <lineage>
        <taxon>Eukaryota</taxon>
        <taxon>Fungi</taxon>
        <taxon>Dikarya</taxon>
        <taxon>Basidiomycota</taxon>
        <taxon>Agaricomycotina</taxon>
        <taxon>Agaricomycetes</taxon>
        <taxon>Auriculariales</taxon>
        <taxon>Exidiaceae</taxon>
        <taxon>Exidia</taxon>
    </lineage>
</organism>
<dbReference type="FunCoup" id="A0A165QLY0">
    <property type="interactions" value="361"/>
</dbReference>
<name>A0A165QLY0_EXIGL</name>
<comment type="subcellular location">
    <subcellularLocation>
        <location evidence="1">Mitochondrion inner membrane</location>
    </subcellularLocation>
</comment>
<dbReference type="EMBL" id="KV425882">
    <property type="protein sequence ID" value="KZW03805.1"/>
    <property type="molecule type" value="Genomic_DNA"/>
</dbReference>
<dbReference type="Gene3D" id="2.10.109.10">
    <property type="entry name" value="Umud Fragment, subunit A"/>
    <property type="match status" value="1"/>
</dbReference>
<dbReference type="GO" id="GO:0006627">
    <property type="term" value="P:protein processing involved in protein targeting to mitochondrion"/>
    <property type="evidence" value="ECO:0007669"/>
    <property type="project" value="TreeGrafter"/>
</dbReference>
<evidence type="ECO:0000313" key="9">
    <source>
        <dbReference type="EMBL" id="KZW03805.1"/>
    </source>
</evidence>
<keyword evidence="4" id="KW-0496">Mitochondrion</keyword>
<gene>
    <name evidence="9" type="ORF">EXIGLDRAFT_3893</name>
</gene>
<evidence type="ECO:0000259" key="8">
    <source>
        <dbReference type="Pfam" id="PF10502"/>
    </source>
</evidence>
<evidence type="ECO:0000256" key="1">
    <source>
        <dbReference type="ARBA" id="ARBA00004273"/>
    </source>
</evidence>
<dbReference type="STRING" id="1314781.A0A165QLY0"/>
<dbReference type="InParanoid" id="A0A165QLY0"/>
<evidence type="ECO:0000256" key="6">
    <source>
        <dbReference type="ARBA" id="ARBA00038445"/>
    </source>
</evidence>
<dbReference type="CDD" id="cd06530">
    <property type="entry name" value="S26_SPase_I"/>
    <property type="match status" value="1"/>
</dbReference>
<dbReference type="PANTHER" id="PTHR12383">
    <property type="entry name" value="PROTEASE FAMILY S26 MITOCHONDRIAL INNER MEMBRANE PROTEASE-RELATED"/>
    <property type="match status" value="1"/>
</dbReference>
<dbReference type="Proteomes" id="UP000077266">
    <property type="component" value="Unassembled WGS sequence"/>
</dbReference>
<dbReference type="InterPro" id="IPR052064">
    <property type="entry name" value="Mito_IMP1_subunit"/>
</dbReference>
<dbReference type="GO" id="GO:0006465">
    <property type="term" value="P:signal peptide processing"/>
    <property type="evidence" value="ECO:0007669"/>
    <property type="project" value="InterPro"/>
</dbReference>
<evidence type="ECO:0000256" key="5">
    <source>
        <dbReference type="ARBA" id="ARBA00023136"/>
    </source>
</evidence>